<comment type="caution">
    <text evidence="2">The sequence shown here is derived from an EMBL/GenBank/DDBJ whole genome shotgun (WGS) entry which is preliminary data.</text>
</comment>
<evidence type="ECO:0000313" key="3">
    <source>
        <dbReference type="Proteomes" id="UP001344888"/>
    </source>
</evidence>
<dbReference type="EMBL" id="JARSFG010000012">
    <property type="protein sequence ID" value="MEC1178557.1"/>
    <property type="molecule type" value="Genomic_DNA"/>
</dbReference>
<feature type="transmembrane region" description="Helical" evidence="1">
    <location>
        <begin position="35"/>
        <end position="56"/>
    </location>
</feature>
<feature type="transmembrane region" description="Helical" evidence="1">
    <location>
        <begin position="6"/>
        <end position="28"/>
    </location>
</feature>
<name>A0AAW9NQF1_9BACL</name>
<proteinExistence type="predicted"/>
<accession>A0AAW9NQF1</accession>
<dbReference type="AlphaFoldDB" id="A0AAW9NQF1"/>
<keyword evidence="1" id="KW-0472">Membrane</keyword>
<evidence type="ECO:0000256" key="1">
    <source>
        <dbReference type="SAM" id="Phobius"/>
    </source>
</evidence>
<dbReference type="Proteomes" id="UP001344888">
    <property type="component" value="Unassembled WGS sequence"/>
</dbReference>
<gene>
    <name evidence="2" type="ORF">P9B03_08695</name>
</gene>
<keyword evidence="1" id="KW-1133">Transmembrane helix</keyword>
<dbReference type="RefSeq" id="WP_326123051.1">
    <property type="nucleotide sequence ID" value="NZ_JARSFG010000012.1"/>
</dbReference>
<reference evidence="2 3" key="1">
    <citation type="submission" date="2023-03" db="EMBL/GenBank/DDBJ databases">
        <title>Bacillus Genome Sequencing.</title>
        <authorList>
            <person name="Dunlap C."/>
        </authorList>
    </citation>
    <scope>NUCLEOTIDE SEQUENCE [LARGE SCALE GENOMIC DNA]</scope>
    <source>
        <strain evidence="2 3">B-59205</strain>
    </source>
</reference>
<sequence>MKKNTYFGILNCTLLCGMGIFLAFYCFYNQVELKSGLAIIAGTLIGYGIYSTLQYLKLSRAK</sequence>
<organism evidence="2 3">
    <name type="scientific">Metasolibacillus meyeri</name>
    <dbReference type="NCBI Taxonomy" id="1071052"/>
    <lineage>
        <taxon>Bacteria</taxon>
        <taxon>Bacillati</taxon>
        <taxon>Bacillota</taxon>
        <taxon>Bacilli</taxon>
        <taxon>Bacillales</taxon>
        <taxon>Caryophanaceae</taxon>
        <taxon>Metasolibacillus</taxon>
    </lineage>
</organism>
<protein>
    <submittedName>
        <fullName evidence="2">Uncharacterized protein</fullName>
    </submittedName>
</protein>
<evidence type="ECO:0000313" key="2">
    <source>
        <dbReference type="EMBL" id="MEC1178557.1"/>
    </source>
</evidence>
<keyword evidence="3" id="KW-1185">Reference proteome</keyword>
<keyword evidence="1" id="KW-0812">Transmembrane</keyword>